<evidence type="ECO:0000313" key="3">
    <source>
        <dbReference type="RefSeq" id="XP_029283489.1"/>
    </source>
</evidence>
<dbReference type="OrthoDB" id="660555at2759"/>
<gene>
    <name evidence="3" type="primary">LOC115005686</name>
</gene>
<feature type="compositionally biased region" description="Polar residues" evidence="1">
    <location>
        <begin position="485"/>
        <end position="505"/>
    </location>
</feature>
<sequence>MTSSSSKHHPAQSTFTPSLKTTLKKKQERCNGSNGNRNEVPEKGERLKVVRPPLALDRTYCIALKDDCSFALLEVGELRSAMNLYLFAASTSERCSTWVSTIHQAKESLRSLRQTESNRQLENWKLQLLENKPAAETKTDDLETEEQLLTKSRRETFVDEITEELIISREINGMLASKESEEQPPEDEATDPDVSFLPNNHKRPFVKKGSAVWQQAVREYEWIEMEVRREEVRMHAEQEQRKMHSLMTTRQQLIWNQKTQSAPNLDRFSRSAAADPNNTTGPHDVLYPDVDYPMDEESASQLPHQPTISWEGPEVPRLPGEGGISTKRDSDSQSVHQDSRRNSSSQSGDTDTSPEAWGCSKSLKSPGLHRRRPTSTHHGPFTQTPGQSFQGVERTHSDSFSDSNTNRKRNSLPSAADSHRVLKLGSLKPHQGMFCNVHDRVSPDPQTLSESELPDHNFYNRVKTQRSASIPNMIIEIGHGLPVHSSSMSTLPRTEDAPSSISRPNPNGHYSPLEGLLERAKVRDGFKKGRHVKKANLRSRHPPPSPSFSTTPSPSPSAQ</sequence>
<dbReference type="InParanoid" id="A0A6J2PDL5"/>
<accession>A0A6J2PDL5</accession>
<dbReference type="RefSeq" id="XP_029283489.1">
    <property type="nucleotide sequence ID" value="XM_029427629.1"/>
</dbReference>
<feature type="compositionally biased region" description="Polar residues" evidence="1">
    <location>
        <begin position="299"/>
        <end position="308"/>
    </location>
</feature>
<dbReference type="PANTHER" id="PTHR13217:SF11">
    <property type="entry name" value="PLECKSTRIN HOMOLOGY DOMAIN-CONTAINING FAMILY G MEMBER 5"/>
    <property type="match status" value="1"/>
</dbReference>
<dbReference type="InterPro" id="IPR040181">
    <property type="entry name" value="PKHG5/7"/>
</dbReference>
<reference evidence="3" key="1">
    <citation type="submission" date="2025-08" db="UniProtKB">
        <authorList>
            <consortium name="RefSeq"/>
        </authorList>
    </citation>
    <scope>IDENTIFICATION</scope>
</reference>
<feature type="compositionally biased region" description="Polar residues" evidence="1">
    <location>
        <begin position="342"/>
        <end position="353"/>
    </location>
</feature>
<feature type="region of interest" description="Disordered" evidence="1">
    <location>
        <begin position="1"/>
        <end position="44"/>
    </location>
</feature>
<dbReference type="GeneID" id="115005686"/>
<feature type="compositionally biased region" description="Acidic residues" evidence="1">
    <location>
        <begin position="182"/>
        <end position="191"/>
    </location>
</feature>
<feature type="compositionally biased region" description="Polar residues" evidence="1">
    <location>
        <begin position="11"/>
        <end position="21"/>
    </location>
</feature>
<feature type="compositionally biased region" description="Basic residues" evidence="1">
    <location>
        <begin position="528"/>
        <end position="541"/>
    </location>
</feature>
<feature type="compositionally biased region" description="Basic and acidic residues" evidence="1">
    <location>
        <begin position="326"/>
        <end position="341"/>
    </location>
</feature>
<keyword evidence="2" id="KW-1185">Reference proteome</keyword>
<feature type="region of interest" description="Disordered" evidence="1">
    <location>
        <begin position="259"/>
        <end position="418"/>
    </location>
</feature>
<dbReference type="GO" id="GO:0007266">
    <property type="term" value="P:Rho protein signal transduction"/>
    <property type="evidence" value="ECO:0007669"/>
    <property type="project" value="TreeGrafter"/>
</dbReference>
<feature type="compositionally biased region" description="Basic residues" evidence="1">
    <location>
        <begin position="1"/>
        <end position="10"/>
    </location>
</feature>
<organism evidence="2 3">
    <name type="scientific">Cottoperca gobio</name>
    <name type="common">Frogmouth</name>
    <name type="synonym">Aphritis gobio</name>
    <dbReference type="NCBI Taxonomy" id="56716"/>
    <lineage>
        <taxon>Eukaryota</taxon>
        <taxon>Metazoa</taxon>
        <taxon>Chordata</taxon>
        <taxon>Craniata</taxon>
        <taxon>Vertebrata</taxon>
        <taxon>Euteleostomi</taxon>
        <taxon>Actinopterygii</taxon>
        <taxon>Neopterygii</taxon>
        <taxon>Teleostei</taxon>
        <taxon>Neoteleostei</taxon>
        <taxon>Acanthomorphata</taxon>
        <taxon>Eupercaria</taxon>
        <taxon>Perciformes</taxon>
        <taxon>Notothenioidei</taxon>
        <taxon>Bovichtidae</taxon>
        <taxon>Cottoperca</taxon>
    </lineage>
</organism>
<dbReference type="AlphaFoldDB" id="A0A6J2PDL5"/>
<dbReference type="PANTHER" id="PTHR13217">
    <property type="entry name" value="PLECKSTRIN HOMOLOGY DOMAIN-CONTAINING FAMILY G MEMBER 7"/>
    <property type="match status" value="1"/>
</dbReference>
<feature type="compositionally biased region" description="Basic and acidic residues" evidence="1">
    <location>
        <begin position="516"/>
        <end position="527"/>
    </location>
</feature>
<feature type="region of interest" description="Disordered" evidence="1">
    <location>
        <begin position="176"/>
        <end position="201"/>
    </location>
</feature>
<feature type="region of interest" description="Disordered" evidence="1">
    <location>
        <begin position="485"/>
        <end position="559"/>
    </location>
</feature>
<feature type="compositionally biased region" description="Low complexity" evidence="1">
    <location>
        <begin position="547"/>
        <end position="559"/>
    </location>
</feature>
<feature type="compositionally biased region" description="Polar residues" evidence="1">
    <location>
        <begin position="381"/>
        <end position="390"/>
    </location>
</feature>
<proteinExistence type="predicted"/>
<dbReference type="Proteomes" id="UP000504630">
    <property type="component" value="Unplaced"/>
</dbReference>
<name>A0A6J2PDL5_COTGO</name>
<protein>
    <submittedName>
        <fullName evidence="3">Uncharacterized protein LOC115005686</fullName>
    </submittedName>
</protein>
<evidence type="ECO:0000256" key="1">
    <source>
        <dbReference type="SAM" id="MobiDB-lite"/>
    </source>
</evidence>
<evidence type="ECO:0000313" key="2">
    <source>
        <dbReference type="Proteomes" id="UP000504630"/>
    </source>
</evidence>
<dbReference type="KEGG" id="cgob:115005686"/>